<dbReference type="OrthoDB" id="184064at2759"/>
<proteinExistence type="predicted"/>
<evidence type="ECO:0008006" key="5">
    <source>
        <dbReference type="Google" id="ProtNLM"/>
    </source>
</evidence>
<dbReference type="Pfam" id="PF02493">
    <property type="entry name" value="MORN"/>
    <property type="match status" value="7"/>
</dbReference>
<evidence type="ECO:0000313" key="4">
    <source>
        <dbReference type="Proteomes" id="UP000041254"/>
    </source>
</evidence>
<dbReference type="PhylomeDB" id="A0A0G4GK57"/>
<dbReference type="STRING" id="1169540.A0A0G4GK57"/>
<feature type="coiled-coil region" evidence="2">
    <location>
        <begin position="31"/>
        <end position="72"/>
    </location>
</feature>
<dbReference type="VEuPathDB" id="CryptoDB:Vbra_18075"/>
<dbReference type="PANTHER" id="PTHR23084">
    <property type="entry name" value="PHOSPHATIDYLINOSITOL-4-PHOSPHATE 5-KINASE RELATED"/>
    <property type="match status" value="1"/>
</dbReference>
<dbReference type="PANTHER" id="PTHR23084:SF263">
    <property type="entry name" value="MORN REPEAT-CONTAINING PROTEIN 1"/>
    <property type="match status" value="1"/>
</dbReference>
<evidence type="ECO:0000256" key="1">
    <source>
        <dbReference type="ARBA" id="ARBA00022737"/>
    </source>
</evidence>
<organism evidence="3 4">
    <name type="scientific">Vitrella brassicaformis (strain CCMP3155)</name>
    <dbReference type="NCBI Taxonomy" id="1169540"/>
    <lineage>
        <taxon>Eukaryota</taxon>
        <taxon>Sar</taxon>
        <taxon>Alveolata</taxon>
        <taxon>Colpodellida</taxon>
        <taxon>Vitrellaceae</taxon>
        <taxon>Vitrella</taxon>
    </lineage>
</organism>
<keyword evidence="1" id="KW-0677">Repeat</keyword>
<dbReference type="SMART" id="SM00698">
    <property type="entry name" value="MORN"/>
    <property type="match status" value="6"/>
</dbReference>
<gene>
    <name evidence="3" type="ORF">Vbra_18075</name>
</gene>
<reference evidence="3 4" key="1">
    <citation type="submission" date="2014-11" db="EMBL/GenBank/DDBJ databases">
        <authorList>
            <person name="Zhu J."/>
            <person name="Qi W."/>
            <person name="Song R."/>
        </authorList>
    </citation>
    <scope>NUCLEOTIDE SEQUENCE [LARGE SCALE GENOMIC DNA]</scope>
</reference>
<sequence>MSENPPSCHTISDDVLRDMLNELRCSADRQRDAYNERVADLERQRDDWKRRCERAEDELRELRARAAHAPSQHVPTPREIVHEGGLYHGTLVNELPNGMGVLYATDGETKLYEGQWKDGHYHGKGQEFSHIKMIDEWATKDQLIYEGDFLDGKRDGQGTEFASNGETMVKVYEGGWQHGQRHGEGQEFDSQYGDAVIYSGEWTRGKRHGHGEESNSNGQLVYSGEWQDGLRHGGGKAYFTHWDGDRVLWFSGEWRNDKAVKGTLLPSGTWSGRKDSEGMAVERPIAPVEWQSGHKVPQVKLTEDTTLPQWMLHCGMSHFMPAGAI</sequence>
<dbReference type="Gene3D" id="2.20.110.10">
    <property type="entry name" value="Histone H3 K4-specific methyltransferase SET7/9 N-terminal domain"/>
    <property type="match status" value="3"/>
</dbReference>
<keyword evidence="4" id="KW-1185">Reference proteome</keyword>
<dbReference type="SUPFAM" id="SSF82185">
    <property type="entry name" value="Histone H3 K4-specific methyltransferase SET7/9 N-terminal domain"/>
    <property type="match status" value="1"/>
</dbReference>
<dbReference type="EMBL" id="CDMY01000696">
    <property type="protein sequence ID" value="CEM30320.1"/>
    <property type="molecule type" value="Genomic_DNA"/>
</dbReference>
<dbReference type="InterPro" id="IPR003409">
    <property type="entry name" value="MORN"/>
</dbReference>
<dbReference type="AlphaFoldDB" id="A0A0G4GK57"/>
<dbReference type="InParanoid" id="A0A0G4GK57"/>
<name>A0A0G4GK57_VITBC</name>
<evidence type="ECO:0000256" key="2">
    <source>
        <dbReference type="SAM" id="Coils"/>
    </source>
</evidence>
<dbReference type="Proteomes" id="UP000041254">
    <property type="component" value="Unassembled WGS sequence"/>
</dbReference>
<accession>A0A0G4GK57</accession>
<evidence type="ECO:0000313" key="3">
    <source>
        <dbReference type="EMBL" id="CEM30320.1"/>
    </source>
</evidence>
<protein>
    <recommendedName>
        <fullName evidence="5">MORN repeat protein</fullName>
    </recommendedName>
</protein>
<keyword evidence="2" id="KW-0175">Coiled coil</keyword>